<keyword evidence="1" id="KW-0479">Metal-binding</keyword>
<dbReference type="Pfam" id="PF04434">
    <property type="entry name" value="SWIM"/>
    <property type="match status" value="1"/>
</dbReference>
<organism evidence="7 8">
    <name type="scientific">Daucus carota subsp. sativus</name>
    <name type="common">Carrot</name>
    <dbReference type="NCBI Taxonomy" id="79200"/>
    <lineage>
        <taxon>Eukaryota</taxon>
        <taxon>Viridiplantae</taxon>
        <taxon>Streptophyta</taxon>
        <taxon>Embryophyta</taxon>
        <taxon>Tracheophyta</taxon>
        <taxon>Spermatophyta</taxon>
        <taxon>Magnoliopsida</taxon>
        <taxon>eudicotyledons</taxon>
        <taxon>Gunneridae</taxon>
        <taxon>Pentapetalae</taxon>
        <taxon>asterids</taxon>
        <taxon>campanulids</taxon>
        <taxon>Apiales</taxon>
        <taxon>Apiaceae</taxon>
        <taxon>Apioideae</taxon>
        <taxon>Scandiceae</taxon>
        <taxon>Daucinae</taxon>
        <taxon>Daucus</taxon>
        <taxon>Daucus sect. Daucus</taxon>
    </lineage>
</organism>
<dbReference type="PANTHER" id="PTHR31973:SF187">
    <property type="entry name" value="MUTATOR TRANSPOSASE MUDRA PROTEIN"/>
    <property type="match status" value="1"/>
</dbReference>
<evidence type="ECO:0000256" key="4">
    <source>
        <dbReference type="PROSITE-ProRule" id="PRU00325"/>
    </source>
</evidence>
<dbReference type="GO" id="GO:0008270">
    <property type="term" value="F:zinc ion binding"/>
    <property type="evidence" value="ECO:0007669"/>
    <property type="project" value="UniProtKB-KW"/>
</dbReference>
<evidence type="ECO:0000256" key="1">
    <source>
        <dbReference type="ARBA" id="ARBA00022723"/>
    </source>
</evidence>
<dbReference type="EMBL" id="CP093348">
    <property type="protein sequence ID" value="WOH04134.1"/>
    <property type="molecule type" value="Genomic_DNA"/>
</dbReference>
<dbReference type="InterPro" id="IPR018289">
    <property type="entry name" value="MULE_transposase_dom"/>
</dbReference>
<evidence type="ECO:0000313" key="8">
    <source>
        <dbReference type="Proteomes" id="UP000077755"/>
    </source>
</evidence>
<dbReference type="PANTHER" id="PTHR31973">
    <property type="entry name" value="POLYPROTEIN, PUTATIVE-RELATED"/>
    <property type="match status" value="1"/>
</dbReference>
<feature type="domain" description="SWIM-type" evidence="6">
    <location>
        <begin position="121"/>
        <end position="155"/>
    </location>
</feature>
<dbReference type="AlphaFoldDB" id="A0AAF0XBY0"/>
<dbReference type="Pfam" id="PF10551">
    <property type="entry name" value="MULE"/>
    <property type="match status" value="1"/>
</dbReference>
<evidence type="ECO:0000256" key="2">
    <source>
        <dbReference type="ARBA" id="ARBA00022771"/>
    </source>
</evidence>
<keyword evidence="8" id="KW-1185">Reference proteome</keyword>
<dbReference type="SMART" id="SM00575">
    <property type="entry name" value="ZnF_PMZ"/>
    <property type="match status" value="1"/>
</dbReference>
<feature type="region of interest" description="Disordered" evidence="5">
    <location>
        <begin position="196"/>
        <end position="220"/>
    </location>
</feature>
<feature type="compositionally biased region" description="Polar residues" evidence="5">
    <location>
        <begin position="266"/>
        <end position="306"/>
    </location>
</feature>
<evidence type="ECO:0000256" key="3">
    <source>
        <dbReference type="ARBA" id="ARBA00022833"/>
    </source>
</evidence>
<name>A0AAF0XBY0_DAUCS</name>
<keyword evidence="3" id="KW-0862">Zinc</keyword>
<keyword evidence="2 4" id="KW-0863">Zinc-finger</keyword>
<feature type="compositionally biased region" description="Basic and acidic residues" evidence="5">
    <location>
        <begin position="250"/>
        <end position="262"/>
    </location>
</feature>
<reference evidence="7" key="2">
    <citation type="submission" date="2022-03" db="EMBL/GenBank/DDBJ databases">
        <title>Draft title - Genomic analysis of global carrot germplasm unveils the trajectory of domestication and the origin of high carotenoid orange carrot.</title>
        <authorList>
            <person name="Iorizzo M."/>
            <person name="Ellison S."/>
            <person name="Senalik D."/>
            <person name="Macko-Podgorni A."/>
            <person name="Grzebelus D."/>
            <person name="Bostan H."/>
            <person name="Rolling W."/>
            <person name="Curaba J."/>
            <person name="Simon P."/>
        </authorList>
    </citation>
    <scope>NUCLEOTIDE SEQUENCE</scope>
    <source>
        <tissue evidence="7">Leaf</tissue>
    </source>
</reference>
<proteinExistence type="predicted"/>
<dbReference type="PROSITE" id="PS50966">
    <property type="entry name" value="ZF_SWIM"/>
    <property type="match status" value="1"/>
</dbReference>
<evidence type="ECO:0000259" key="6">
    <source>
        <dbReference type="PROSITE" id="PS50966"/>
    </source>
</evidence>
<protein>
    <recommendedName>
        <fullName evidence="6">SWIM-type domain-containing protein</fullName>
    </recommendedName>
</protein>
<dbReference type="InterPro" id="IPR006564">
    <property type="entry name" value="Znf_PMZ"/>
</dbReference>
<dbReference type="KEGG" id="dcr:108225908"/>
<reference evidence="7" key="1">
    <citation type="journal article" date="2016" name="Nat. Genet.">
        <title>A high-quality carrot genome assembly provides new insights into carotenoid accumulation and asterid genome evolution.</title>
        <authorList>
            <person name="Iorizzo M."/>
            <person name="Ellison S."/>
            <person name="Senalik D."/>
            <person name="Zeng P."/>
            <person name="Satapoomin P."/>
            <person name="Huang J."/>
            <person name="Bowman M."/>
            <person name="Iovene M."/>
            <person name="Sanseverino W."/>
            <person name="Cavagnaro P."/>
            <person name="Yildiz M."/>
            <person name="Macko-Podgorni A."/>
            <person name="Moranska E."/>
            <person name="Grzebelus E."/>
            <person name="Grzebelus D."/>
            <person name="Ashrafi H."/>
            <person name="Zheng Z."/>
            <person name="Cheng S."/>
            <person name="Spooner D."/>
            <person name="Van Deynze A."/>
            <person name="Simon P."/>
        </authorList>
    </citation>
    <scope>NUCLEOTIDE SEQUENCE</scope>
    <source>
        <tissue evidence="7">Leaf</tissue>
    </source>
</reference>
<dbReference type="InterPro" id="IPR007527">
    <property type="entry name" value="Znf_SWIM"/>
</dbReference>
<dbReference type="Proteomes" id="UP000077755">
    <property type="component" value="Chromosome 6"/>
</dbReference>
<feature type="region of interest" description="Disordered" evidence="5">
    <location>
        <begin position="249"/>
        <end position="312"/>
    </location>
</feature>
<sequence length="312" mass="34819">MEGCRPLVGFDGCHLKSAFGGQLLAAVGIDPNERMYPIAWAIVQAKNYDNWLWFMNLLKADINIENDAMWTFISDKQKGLINAVETIFPEAEHRAITRSADTLVEWSGGPKFLVTSTSGGYEMVVDTFNKTCACNKWQLSGIPCFHAVACYHSRNIDPVQGIHPSYSRDMYLKVYEHILQPINGAELWESTPYPKPLPPNVKTAPGRPKKRSRKNDIPAVYPTKLKRENTTLRCGHCKEYGHNKRTCSLKKSDGKVKEKEVAEASGKNNETGGITGTNEASENNEQVEISQGVSQHVDNLQESQEPIVQPTP</sequence>
<gene>
    <name evidence="7" type="ORF">DCAR_0623542</name>
</gene>
<evidence type="ECO:0000256" key="5">
    <source>
        <dbReference type="SAM" id="MobiDB-lite"/>
    </source>
</evidence>
<accession>A0AAF0XBY0</accession>
<evidence type="ECO:0000313" key="7">
    <source>
        <dbReference type="EMBL" id="WOH04134.1"/>
    </source>
</evidence>